<comment type="caution">
    <text evidence="1">The sequence shown here is derived from an EMBL/GenBank/DDBJ whole genome shotgun (WGS) entry which is preliminary data.</text>
</comment>
<dbReference type="EMBL" id="JASNRB020000013">
    <property type="protein sequence ID" value="MFJ1470152.1"/>
    <property type="molecule type" value="Genomic_DNA"/>
</dbReference>
<sequence length="184" mass="20319">MVQPVHPITEPDAPMRTVTPETLAAAYRRLLPAESRHIDPGAFAKTWLRKYEANPAECIAAAGDQRPITLALFSALRLPMPNTTEMAVFLVTNPDLEKQATEMVYVSARTPDGDNVDLIVRAISREHAEIAWRDHYDGWDLPDRPRSIATIPVHGAPGPIDWDILTPAIEDSSDYDSEAQAPSV</sequence>
<keyword evidence="2" id="KW-1185">Reference proteome</keyword>
<protein>
    <submittedName>
        <fullName evidence="1">Uncharacterized protein</fullName>
    </submittedName>
</protein>
<reference evidence="1" key="1">
    <citation type="submission" date="2024-11" db="EMBL/GenBank/DDBJ databases">
        <title>Description of Massilia orientalis sp. nov., isolated from rhizosphere soil of Ageratina adenophora.</title>
        <authorList>
            <person name="Wang Y."/>
        </authorList>
    </citation>
    <scope>NUCLEOTIDE SEQUENCE</scope>
    <source>
        <strain evidence="1">YIM B02787</strain>
    </source>
</reference>
<dbReference type="Proteomes" id="UP001168096">
    <property type="component" value="Unassembled WGS sequence"/>
</dbReference>
<organism evidence="1 2">
    <name type="scientific">Massilia orientalis</name>
    <dbReference type="NCBI Taxonomy" id="3050128"/>
    <lineage>
        <taxon>Bacteria</taxon>
        <taxon>Pseudomonadati</taxon>
        <taxon>Pseudomonadota</taxon>
        <taxon>Betaproteobacteria</taxon>
        <taxon>Burkholderiales</taxon>
        <taxon>Oxalobacteraceae</taxon>
        <taxon>Telluria group</taxon>
        <taxon>Massilia</taxon>
    </lineage>
</organism>
<proteinExistence type="predicted"/>
<evidence type="ECO:0000313" key="2">
    <source>
        <dbReference type="Proteomes" id="UP001168096"/>
    </source>
</evidence>
<gene>
    <name evidence="1" type="ORF">QPK29_020770</name>
</gene>
<accession>A0ACC7MDM3</accession>
<name>A0ACC7MDM3_9BURK</name>
<evidence type="ECO:0000313" key="1">
    <source>
        <dbReference type="EMBL" id="MFJ1470152.1"/>
    </source>
</evidence>